<dbReference type="Gramene" id="Psat7g187360.1">
    <property type="protein sequence ID" value="Psat7g187360.1.cds"/>
    <property type="gene ID" value="Psat7g187360"/>
</dbReference>
<gene>
    <name evidence="2" type="ORF">KIW84_074953</name>
</gene>
<comment type="similarity">
    <text evidence="1">Belongs to the IST1 family.</text>
</comment>
<dbReference type="PANTHER" id="PTHR12161">
    <property type="entry name" value="IST1 FAMILY MEMBER"/>
    <property type="match status" value="1"/>
</dbReference>
<dbReference type="OrthoDB" id="29853at2759"/>
<sequence length="454" mass="52192">MFGILFGWTKASKCKKAIKRARFRLIQLKNKRQSIAMQLRKDLADLILNGHQQIAIQRVEQLIQDESLIAAYEMLDHFFDFILKQLSYIRKNKDCPTEINEAVSSVIFASSRCGDFPDLYHIKKLFAHRYGDDFATASVKLLPGNLVNTKLKANLSVKSVQDDVKHRVVDEIFKEYARQTEGTKMYSPSEFDLEVETDVTSVSLSITKPSDEFSMPESTSYDTSTLVSPKILLDSVDDIEECEYFSSKDGCTQEDQRLVLLNSSENDTDQDGSSIESSIRCYTVRNRASLKKRLRRRSPLLDKQGTVEIGYTLHYQTPSPQSSYPKKRLKQHSYSDSCERNSLDFDMSECSCNLESPCYCFVYNDIEMFEYSENSSSTNVFHQKTCDCLTTTPYSRALTLTMPSKWMENYKENLAVTFSCPSPRPKHVHPKLPDYDDFVATFMALKRECNLRKQ</sequence>
<proteinExistence type="inferred from homology"/>
<dbReference type="GO" id="GO:0015031">
    <property type="term" value="P:protein transport"/>
    <property type="evidence" value="ECO:0007669"/>
    <property type="project" value="InterPro"/>
</dbReference>
<dbReference type="AlphaFoldDB" id="A0A9D5A0J1"/>
<dbReference type="Gene3D" id="1.20.1260.60">
    <property type="entry name" value="Vacuolar protein sorting-associated protein Ist1"/>
    <property type="match status" value="1"/>
</dbReference>
<name>A0A9D5A0J1_PEA</name>
<keyword evidence="3" id="KW-1185">Reference proteome</keyword>
<dbReference type="PANTHER" id="PTHR12161:SF44">
    <property type="entry name" value="REGULATOR OF VPS4 ACTIVITY IN THE MVB PATHWAY PROTEIN"/>
    <property type="match status" value="1"/>
</dbReference>
<organism evidence="2 3">
    <name type="scientific">Pisum sativum</name>
    <name type="common">Garden pea</name>
    <name type="synonym">Lathyrus oleraceus</name>
    <dbReference type="NCBI Taxonomy" id="3888"/>
    <lineage>
        <taxon>Eukaryota</taxon>
        <taxon>Viridiplantae</taxon>
        <taxon>Streptophyta</taxon>
        <taxon>Embryophyta</taxon>
        <taxon>Tracheophyta</taxon>
        <taxon>Spermatophyta</taxon>
        <taxon>Magnoliopsida</taxon>
        <taxon>eudicotyledons</taxon>
        <taxon>Gunneridae</taxon>
        <taxon>Pentapetalae</taxon>
        <taxon>rosids</taxon>
        <taxon>fabids</taxon>
        <taxon>Fabales</taxon>
        <taxon>Fabaceae</taxon>
        <taxon>Papilionoideae</taxon>
        <taxon>50 kb inversion clade</taxon>
        <taxon>NPAAA clade</taxon>
        <taxon>Hologalegina</taxon>
        <taxon>IRL clade</taxon>
        <taxon>Fabeae</taxon>
        <taxon>Lathyrus</taxon>
    </lineage>
</organism>
<comment type="caution">
    <text evidence="2">The sequence shown here is derived from an EMBL/GenBank/DDBJ whole genome shotgun (WGS) entry which is preliminary data.</text>
</comment>
<dbReference type="Pfam" id="PF03398">
    <property type="entry name" value="Ist1"/>
    <property type="match status" value="1"/>
</dbReference>
<protein>
    <recommendedName>
        <fullName evidence="4">IST1-like protein</fullName>
    </recommendedName>
</protein>
<reference evidence="2 3" key="1">
    <citation type="journal article" date="2022" name="Nat. Genet.">
        <title>Improved pea reference genome and pan-genome highlight genomic features and evolutionary characteristics.</title>
        <authorList>
            <person name="Yang T."/>
            <person name="Liu R."/>
            <person name="Luo Y."/>
            <person name="Hu S."/>
            <person name="Wang D."/>
            <person name="Wang C."/>
            <person name="Pandey M.K."/>
            <person name="Ge S."/>
            <person name="Xu Q."/>
            <person name="Li N."/>
            <person name="Li G."/>
            <person name="Huang Y."/>
            <person name="Saxena R.K."/>
            <person name="Ji Y."/>
            <person name="Li M."/>
            <person name="Yan X."/>
            <person name="He Y."/>
            <person name="Liu Y."/>
            <person name="Wang X."/>
            <person name="Xiang C."/>
            <person name="Varshney R.K."/>
            <person name="Ding H."/>
            <person name="Gao S."/>
            <person name="Zong X."/>
        </authorList>
    </citation>
    <scope>NUCLEOTIDE SEQUENCE [LARGE SCALE GENOMIC DNA]</scope>
    <source>
        <strain evidence="2 3">cv. Zhongwan 6</strain>
    </source>
</reference>
<evidence type="ECO:0000256" key="1">
    <source>
        <dbReference type="ARBA" id="ARBA00005536"/>
    </source>
</evidence>
<dbReference type="Gramene" id="Psat07G0495300-T1">
    <property type="protein sequence ID" value="KAI5389483.1"/>
    <property type="gene ID" value="KIW84_074953"/>
</dbReference>
<dbReference type="InterPro" id="IPR042277">
    <property type="entry name" value="IST1-like"/>
</dbReference>
<accession>A0A9D5A0J1</accession>
<evidence type="ECO:0008006" key="4">
    <source>
        <dbReference type="Google" id="ProtNLM"/>
    </source>
</evidence>
<dbReference type="FunFam" id="1.20.1260.60:FF:000002">
    <property type="entry name" value="Vacuolar protein sorting-associated protein IST1"/>
    <property type="match status" value="1"/>
</dbReference>
<dbReference type="EMBL" id="JAMSHJ010000007">
    <property type="protein sequence ID" value="KAI5389483.1"/>
    <property type="molecule type" value="Genomic_DNA"/>
</dbReference>
<evidence type="ECO:0000313" key="3">
    <source>
        <dbReference type="Proteomes" id="UP001058974"/>
    </source>
</evidence>
<dbReference type="Proteomes" id="UP001058974">
    <property type="component" value="Chromosome 7"/>
</dbReference>
<evidence type="ECO:0000313" key="2">
    <source>
        <dbReference type="EMBL" id="KAI5389483.1"/>
    </source>
</evidence>
<dbReference type="InterPro" id="IPR005061">
    <property type="entry name" value="Ist1"/>
</dbReference>